<feature type="transmembrane region" description="Helical" evidence="7">
    <location>
        <begin position="137"/>
        <end position="156"/>
    </location>
</feature>
<evidence type="ECO:0000313" key="9">
    <source>
        <dbReference type="Proteomes" id="UP001337655"/>
    </source>
</evidence>
<feature type="transmembrane region" description="Helical" evidence="7">
    <location>
        <begin position="200"/>
        <end position="219"/>
    </location>
</feature>
<dbReference type="Gene3D" id="1.20.1250.20">
    <property type="entry name" value="MFS general substrate transporter like domains"/>
    <property type="match status" value="2"/>
</dbReference>
<protein>
    <recommendedName>
        <fullName evidence="10">MFS general substrate transporter</fullName>
    </recommendedName>
</protein>
<evidence type="ECO:0000256" key="6">
    <source>
        <dbReference type="SAM" id="MobiDB-lite"/>
    </source>
</evidence>
<dbReference type="EMBL" id="JAVRRT010000003">
    <property type="protein sequence ID" value="KAK5173768.1"/>
    <property type="molecule type" value="Genomic_DNA"/>
</dbReference>
<keyword evidence="4 7" id="KW-1133">Transmembrane helix</keyword>
<evidence type="ECO:0000256" key="1">
    <source>
        <dbReference type="ARBA" id="ARBA00004141"/>
    </source>
</evidence>
<feature type="transmembrane region" description="Helical" evidence="7">
    <location>
        <begin position="500"/>
        <end position="520"/>
    </location>
</feature>
<dbReference type="InterPro" id="IPR011701">
    <property type="entry name" value="MFS"/>
</dbReference>
<dbReference type="InterPro" id="IPR036259">
    <property type="entry name" value="MFS_trans_sf"/>
</dbReference>
<sequence length="622" mass="69267">MPLDEDDGVELEPLHRPEIMEEREADAGLLRRSLNDDASNDEDLSASQSGQHGRVHQALDRSTKRKLDCILLPFLALLFLLNSLDKSNVGNAETAGFTRDAGLQPDDLNTSMGYFFAFFVALQPVGAALGRKFGMRRWVPGCMTLWGMCTLLHIWIRRKWQLICLRILIAALEAGFYPTTVNYLSLFYTRYEFAVRLGFFYGQTAVAGVLGGILSWGVFSRFEKGPSRPDIPPPVTQAIDGEWRSWEVLFLIEGCTTMFVALIGFFWLPHSADSAWFFTAQERRWAEQRIRLDQLSATNISSRSISVSAVDEVLDEAPAEEDLDSEAHHGLLHTSKAAHRRMSTATGASVTEDSGLSRHDVLSAFLNYKIWHILAVNILSAIPATAFGVFLPLVIKQLSPSLNLSPSASNLLSAPPFACGAVALFVFTRWSDHSKQRLVPIFWGLGLLLLGLLLTLLIPKERYGFRYFALCILLSGSFIASPLTVAWITNNTPEQGKRAILLGINGWGNLAGIFLALLFTPEDRKNGYIRPFIITLVCVMASFVGYIAFWVMLVRENKRRADIVAGWDENLTEREEVLGDVPVPTTGLARVWKATGFEAVARRLGLEDVRKGDGKMTFRYGL</sequence>
<keyword evidence="5 7" id="KW-0472">Membrane</keyword>
<evidence type="ECO:0000256" key="2">
    <source>
        <dbReference type="ARBA" id="ARBA00022448"/>
    </source>
</evidence>
<feature type="compositionally biased region" description="Basic and acidic residues" evidence="6">
    <location>
        <begin position="12"/>
        <end position="26"/>
    </location>
</feature>
<keyword evidence="2" id="KW-0813">Transport</keyword>
<evidence type="ECO:0000256" key="3">
    <source>
        <dbReference type="ARBA" id="ARBA00022692"/>
    </source>
</evidence>
<keyword evidence="3 7" id="KW-0812">Transmembrane</keyword>
<dbReference type="SUPFAM" id="SSF103473">
    <property type="entry name" value="MFS general substrate transporter"/>
    <property type="match status" value="1"/>
</dbReference>
<dbReference type="GO" id="GO:0022857">
    <property type="term" value="F:transmembrane transporter activity"/>
    <property type="evidence" value="ECO:0007669"/>
    <property type="project" value="InterPro"/>
</dbReference>
<evidence type="ECO:0008006" key="10">
    <source>
        <dbReference type="Google" id="ProtNLM"/>
    </source>
</evidence>
<feature type="compositionally biased region" description="Acidic residues" evidence="6">
    <location>
        <begin position="1"/>
        <end position="10"/>
    </location>
</feature>
<evidence type="ECO:0000313" key="8">
    <source>
        <dbReference type="EMBL" id="KAK5173768.1"/>
    </source>
</evidence>
<gene>
    <name evidence="8" type="ORF">LTR77_002449</name>
</gene>
<feature type="transmembrane region" description="Helical" evidence="7">
    <location>
        <begin position="373"/>
        <end position="395"/>
    </location>
</feature>
<evidence type="ECO:0000256" key="5">
    <source>
        <dbReference type="ARBA" id="ARBA00023136"/>
    </source>
</evidence>
<dbReference type="AlphaFoldDB" id="A0AAV9PNE0"/>
<evidence type="ECO:0000256" key="4">
    <source>
        <dbReference type="ARBA" id="ARBA00022989"/>
    </source>
</evidence>
<dbReference type="RefSeq" id="XP_064662463.1">
    <property type="nucleotide sequence ID" value="XM_064799708.1"/>
</dbReference>
<feature type="transmembrane region" description="Helical" evidence="7">
    <location>
        <begin position="168"/>
        <end position="188"/>
    </location>
</feature>
<comment type="caution">
    <text evidence="8">The sequence shown here is derived from an EMBL/GenBank/DDBJ whole genome shotgun (WGS) entry which is preliminary data.</text>
</comment>
<dbReference type="GO" id="GO:0016020">
    <property type="term" value="C:membrane"/>
    <property type="evidence" value="ECO:0007669"/>
    <property type="project" value="UniProtKB-SubCell"/>
</dbReference>
<feature type="transmembrane region" description="Helical" evidence="7">
    <location>
        <begin position="532"/>
        <end position="553"/>
    </location>
</feature>
<accession>A0AAV9PNE0</accession>
<feature type="transmembrane region" description="Helical" evidence="7">
    <location>
        <begin position="465"/>
        <end position="488"/>
    </location>
</feature>
<dbReference type="Pfam" id="PF07690">
    <property type="entry name" value="MFS_1"/>
    <property type="match status" value="1"/>
</dbReference>
<feature type="region of interest" description="Disordered" evidence="6">
    <location>
        <begin position="1"/>
        <end position="57"/>
    </location>
</feature>
<dbReference type="GeneID" id="89923796"/>
<feature type="transmembrane region" description="Helical" evidence="7">
    <location>
        <begin position="407"/>
        <end position="427"/>
    </location>
</feature>
<organism evidence="8 9">
    <name type="scientific">Saxophila tyrrhenica</name>
    <dbReference type="NCBI Taxonomy" id="1690608"/>
    <lineage>
        <taxon>Eukaryota</taxon>
        <taxon>Fungi</taxon>
        <taxon>Dikarya</taxon>
        <taxon>Ascomycota</taxon>
        <taxon>Pezizomycotina</taxon>
        <taxon>Dothideomycetes</taxon>
        <taxon>Dothideomycetidae</taxon>
        <taxon>Mycosphaerellales</taxon>
        <taxon>Extremaceae</taxon>
        <taxon>Saxophila</taxon>
    </lineage>
</organism>
<keyword evidence="9" id="KW-1185">Reference proteome</keyword>
<dbReference type="PANTHER" id="PTHR43791">
    <property type="entry name" value="PERMEASE-RELATED"/>
    <property type="match status" value="1"/>
</dbReference>
<reference evidence="8 9" key="1">
    <citation type="submission" date="2023-08" db="EMBL/GenBank/DDBJ databases">
        <title>Black Yeasts Isolated from many extreme environments.</title>
        <authorList>
            <person name="Coleine C."/>
            <person name="Stajich J.E."/>
            <person name="Selbmann L."/>
        </authorList>
    </citation>
    <scope>NUCLEOTIDE SEQUENCE [LARGE SCALE GENOMIC DNA]</scope>
    <source>
        <strain evidence="8 9">CCFEE 5935</strain>
    </source>
</reference>
<feature type="transmembrane region" description="Helical" evidence="7">
    <location>
        <begin position="112"/>
        <end position="130"/>
    </location>
</feature>
<evidence type="ECO:0000256" key="7">
    <source>
        <dbReference type="SAM" id="Phobius"/>
    </source>
</evidence>
<proteinExistence type="predicted"/>
<name>A0AAV9PNE0_9PEZI</name>
<feature type="transmembrane region" description="Helical" evidence="7">
    <location>
        <begin position="439"/>
        <end position="459"/>
    </location>
</feature>
<dbReference type="Proteomes" id="UP001337655">
    <property type="component" value="Unassembled WGS sequence"/>
</dbReference>
<feature type="transmembrane region" description="Helical" evidence="7">
    <location>
        <begin position="248"/>
        <end position="268"/>
    </location>
</feature>
<dbReference type="PANTHER" id="PTHR43791:SF21">
    <property type="entry name" value="MAJOR FACILITATOR SUPERFAMILY (MFS) PROFILE DOMAIN-CONTAINING PROTEIN"/>
    <property type="match status" value="1"/>
</dbReference>
<comment type="subcellular location">
    <subcellularLocation>
        <location evidence="1">Membrane</location>
        <topology evidence="1">Multi-pass membrane protein</topology>
    </subcellularLocation>
</comment>